<dbReference type="EMBL" id="GGMS01011838">
    <property type="protein sequence ID" value="MBY81041.1"/>
    <property type="molecule type" value="Transcribed_RNA"/>
</dbReference>
<dbReference type="Gene3D" id="1.25.40.20">
    <property type="entry name" value="Ankyrin repeat-containing domain"/>
    <property type="match status" value="1"/>
</dbReference>
<name>A0A2S2QTJ0_9HEMI</name>
<dbReference type="PANTHER" id="PTHR46586:SF3">
    <property type="entry name" value="ANKYRIN REPEAT-CONTAINING PROTEIN"/>
    <property type="match status" value="1"/>
</dbReference>
<accession>A0A2S2QTJ0</accession>
<dbReference type="AlphaFoldDB" id="A0A2S2QTJ0"/>
<gene>
    <name evidence="1" type="primary">MIMI_L25_1</name>
    <name evidence="1" type="ORF">g.183462</name>
</gene>
<dbReference type="OrthoDB" id="543798at2759"/>
<dbReference type="InterPro" id="IPR052050">
    <property type="entry name" value="SecEffector_AnkRepeat"/>
</dbReference>
<sequence length="242" mass="27399">MFSLAKLAYMHTNTQEKIMYYSYCVPIIKESYCCNTLLRTIKLGTTITQNQYNIICFTAIINEHMDCLRGVQVIGNSCSKANICSFAAFMEKIEFLKYAFEIGCPWNEKVMLHSGIVGNLNCMKFAYENGCPWHESTCCIAAEYGHLDVLKYAHENNSPWDQKTTESAAKGGHLNCLIYAFENGCPWDAKTIYAAAINSNIECLKYAHSNGCPWNPNEMKGFIRNSTNEIQKYVKDNMSITG</sequence>
<proteinExistence type="predicted"/>
<dbReference type="PANTHER" id="PTHR46586">
    <property type="entry name" value="ANKYRIN REPEAT-CONTAINING PROTEIN"/>
    <property type="match status" value="1"/>
</dbReference>
<reference evidence="1" key="1">
    <citation type="submission" date="2018-04" db="EMBL/GenBank/DDBJ databases">
        <title>Transcriptome assembly of Sipha flava.</title>
        <authorList>
            <person name="Scully E.D."/>
            <person name="Geib S.M."/>
            <person name="Palmer N.A."/>
            <person name="Koch K."/>
            <person name="Bradshaw J."/>
            <person name="Heng-Moss T."/>
            <person name="Sarath G."/>
        </authorList>
    </citation>
    <scope>NUCLEOTIDE SEQUENCE</scope>
</reference>
<organism evidence="1">
    <name type="scientific">Sipha flava</name>
    <name type="common">yellow sugarcane aphid</name>
    <dbReference type="NCBI Taxonomy" id="143950"/>
    <lineage>
        <taxon>Eukaryota</taxon>
        <taxon>Metazoa</taxon>
        <taxon>Ecdysozoa</taxon>
        <taxon>Arthropoda</taxon>
        <taxon>Hexapoda</taxon>
        <taxon>Insecta</taxon>
        <taxon>Pterygota</taxon>
        <taxon>Neoptera</taxon>
        <taxon>Paraneoptera</taxon>
        <taxon>Hemiptera</taxon>
        <taxon>Sternorrhyncha</taxon>
        <taxon>Aphidomorpha</taxon>
        <taxon>Aphidoidea</taxon>
        <taxon>Aphididae</taxon>
        <taxon>Sipha</taxon>
    </lineage>
</organism>
<evidence type="ECO:0000313" key="1">
    <source>
        <dbReference type="EMBL" id="MBY81041.1"/>
    </source>
</evidence>
<dbReference type="SUPFAM" id="SSF140860">
    <property type="entry name" value="Pseudo ankyrin repeat-like"/>
    <property type="match status" value="1"/>
</dbReference>
<protein>
    <submittedName>
        <fullName evidence="1">Putative ankyrin repeat protein L25</fullName>
    </submittedName>
</protein>
<dbReference type="InterPro" id="IPR036770">
    <property type="entry name" value="Ankyrin_rpt-contain_sf"/>
</dbReference>